<reference evidence="3 4" key="1">
    <citation type="journal article" date="2022" name="bioRxiv">
        <title>Genomics of Preaxostyla Flagellates Illuminates Evolutionary Transitions and the Path Towards Mitochondrial Loss.</title>
        <authorList>
            <person name="Novak L.V.F."/>
            <person name="Treitli S.C."/>
            <person name="Pyrih J."/>
            <person name="Halakuc P."/>
            <person name="Pipaliya S.V."/>
            <person name="Vacek V."/>
            <person name="Brzon O."/>
            <person name="Soukal P."/>
            <person name="Eme L."/>
            <person name="Dacks J.B."/>
            <person name="Karnkowska A."/>
            <person name="Elias M."/>
            <person name="Hampl V."/>
        </authorList>
    </citation>
    <scope>NUCLEOTIDE SEQUENCE [LARGE SCALE GENOMIC DNA]</scope>
    <source>
        <strain evidence="3">NAU3</strain>
        <tissue evidence="3">Gut</tissue>
    </source>
</reference>
<evidence type="ECO:0000256" key="2">
    <source>
        <dbReference type="SAM" id="MobiDB-lite"/>
    </source>
</evidence>
<feature type="compositionally biased region" description="Acidic residues" evidence="2">
    <location>
        <begin position="181"/>
        <end position="190"/>
    </location>
</feature>
<feature type="coiled-coil region" evidence="1">
    <location>
        <begin position="1146"/>
        <end position="1234"/>
    </location>
</feature>
<feature type="compositionally biased region" description="Basic and acidic residues" evidence="2">
    <location>
        <begin position="578"/>
        <end position="595"/>
    </location>
</feature>
<evidence type="ECO:0000313" key="4">
    <source>
        <dbReference type="Proteomes" id="UP001281761"/>
    </source>
</evidence>
<feature type="coiled-coil region" evidence="1">
    <location>
        <begin position="263"/>
        <end position="293"/>
    </location>
</feature>
<sequence length="2905" mass="329393">MNKDPLLPSGLGTHRISDAILDEIISLRHNLLGYDPVRDEGNKQLRFYADRLEEIYDELEEDSITEEEINEQVSARMKQLHATFIKDKAKSEEDGNKEHPKQAWMKRAKMPIQRKQLNEDIIAAQSQTITMSKNRPPPGGQGTHRISDDIYDEFRKQLIPMNDVEDQISPRITQMYVSFSDDEAKSEEDENKEHSQRVRIKRAKKQKQRKQSRVKRAKKQKQRKQTDKDIIAALSHPNQSLRELSQKELQDLLLHYPTIARLLLGMQGQLETVQKANQQLEQDNARMMEKEKQQLLSYANKTIVDSQSQTINLIRKILRLIYPNWISSLKQPKNKKDSNVPFLLLNDGHIFFSKTWMKNQSEIVSTPLLFRPLYNPILHHLLQFILRHFASNQPSSHPGAVFYISGDQGIGKTSLMLILMSALSELELGYYYRKGTEKDKATEFIGKLDDNKDTFFEEWGPKGEEPVECIRIYDDNLPYFTPPPRTLSIIFSSPDPDRLPISDQNTPTPSDQKEPQRPDLAPGQICHIFRLPTFSLAEDAVAMVGCTPTVPLALLSPEDMELRKEEQQLLLSIEEEKEERARQLPSEPERPKMSSEQEVAAQLIKDLAKNPNPMITKWDDFVTNVVNRLLKGAKLPQKQRQILKAFLINLTAKINKRNSTIELLKSFLPDSEKKESEKKDSSPKKAMPVIEDMPVIDLFGYERFDDVDIDSPPAQTAPSPQPAPSPQQEVPPKAKASDWKEAIVQLTRLLAPTDNSSSTDDRKRGKTERPNFSEMEDTPESIVRYISVYLGPQNFNTFHLSLYRSILASRDEPTDEKRFRKVVPDWLRHFDITSGRDKEQTLTVTQARIGKQLLTDLMLSNPNMPKEDLTDDEMITIKTNHFFELALARQQSSNVIQAEVREFSASLLHSLGTDEQALPVSSKSTVLLKAQLANLKKHINEQDTDDFEIRQELWDKVMLIKKGIEDGEGTTRDDEDNARINPLDTAGINPLDKARINPLDKARINPLDKARINPLDKARINPLDKARDTLIDTLIDMIITPPSYHSHKSTLQSLFDLPGSMHSSDTAFRNSLKSLLTKPSGDMQPQYELRMIVDSLVQHILDSQTDANRLISAKTNSSFNKRKKAQIACDLLSTIVDLQHEKVDARLESEKEIEDARDRLESEKKEIEDTQDRLESVKKEIEDAQDRLSFVLLMDCLFIIARNMNILVTSHSILKGLSERVESTDDQLDFERQKVFYRNVRDTGLSKWVAKATKTLTELMKNPGNVRTTYDKDSPLEDNVVIHMKDFIVDNLKRVINAFFPDQNDRSKTIITPKLLPIVRSMMNTILFLIDAGMSRHEIMCRCDGLRELLEAVYEKYKPHLDSVANYQIPRAVLDDDGKGNAADYVNDLNIFSTHFRGAAQPNFTVESLRALRLPRTLQMNPESQNRLERMSIALFARNLLWFLKMEEGIPIDNKCYVKQFFSEFLQEWNPGDVVHRSFVDFMNATGLLSQQNFGLEEKYFPKILKKGRSTMKNMTDTLNETWRSTSLVLAMSQRLKVLTVLQSSMTSDYTEGNELQPFLPLLTKQFGVYLLLWASTELLFEAAEGAASHVSRTQSSISSQKVAPTLQASGTEKTVSCLNVARASIFGPSPRWLTSTDVRTSRGVSFLWDGVLKSENSNVLTEVTESKHSRIMSFNTNRIFFENTLDAAWDDMTALVPVLSNSTNDKAHQPHKNAVFSLLVKKGEGPVKTMMSQISFVAVSPFVELIVQSEVVSAFARLMTQEDYTKFRNLQVAKNINNLPIFVEEPLVCVSFLLNCPTPIRFSKVSTSFNRTLVEKTENHFWKFKPILTTTSTRVTSIPMLSFPEVTNRSVRGTKFPQTLSETKRGKTDFYAEDLQKVEGEKEWPGIDGLIVSRGKDATSETIFMPIQATRSKDHSLVEDGIVLIQQLLFQVMCHLELSEGIVAMYNYATTQEDPKFPSPTKILGFHMVSSRLQFEKNTLKHMSSILRHRDRPLVPTRSESPSMMTTQIILNRLISDLGKYPTFSIFDPWTTKLPPVNNPTDPYLVVPFQWKPPYFSWTSSLTEAFACVPNPSQITDDEEKAKEWLDRMVRRTIQELNRVRLSPADLGKTEAEGINPFSSFLLCTAISCRRNELLPSAPLLIPDTNSARFVRLVQSIVGSHNSTTIKDILSSLSGQISSVTPSTRNDRLRSLNKLCRQPCIVARLHTVHQIMSNHAMNRIGSPAQECISVLQSEKDGGVFRVPARNNLSAILHCGTVLLDNITPLTLNQTTNQLSQSQLSHLTPHQTATQFASSRPSPSTSVKPNRSRTLRIPLHSFVLAKYGFSDSIPALCELTQSQVNVEVTYVTPAPLSQWHPHRVVIDPSLLPLINGADSLSLFTSFIHRLFDNPFIPVTTTLSTEKEDFHHHDRFLLSQIGEIQGILHKINLEKQGEHQDLISKLSSIQTSEQASTFFSLLPTIQSSLKDSTLSPDSYEVLLATVKSIEAVRLNPTLLFVKSGSDFFTSPNASCLDGVDSTTESRAFPIAFSTGYKETDLREEMKQVFEPLTRLLPDCFPTGRPPLIHVDTEGIQERREASSSKKEAEDRARGIVDSAIQKIGATSRTPLFIFVVDEGLADHSSLPMSLLSSDGSVGCGMMRQRSLADVLWILFLTRISREVMALPLNTSVNSSDFSNSIIPFLSIPFLPIGSNFTETEKEDPSTVLEAAISQTTTLHLNDPISCSSAGLDLLVSAYPHVEDETQILLLSRLLMIYPSHQEDESRLDALVNHPSPEIGLVSLIRWFQLLNSNIEKDTKVKRPINQTIEDGGFTPTKIRKNLLRAFYLIIEHEDQTQRLEELFTAFMPLLKHDIVPLFFEKTHQDQLDSLKLVADERLRSLQKEDSPRVPVLDRVINQIQMIYGCILSTK</sequence>
<feature type="region of interest" description="Disordered" evidence="2">
    <location>
        <begin position="750"/>
        <end position="776"/>
    </location>
</feature>
<dbReference type="EMBL" id="JARBJD010000199">
    <property type="protein sequence ID" value="KAK2947505.1"/>
    <property type="molecule type" value="Genomic_DNA"/>
</dbReference>
<organism evidence="3 4">
    <name type="scientific">Blattamonas nauphoetae</name>
    <dbReference type="NCBI Taxonomy" id="2049346"/>
    <lineage>
        <taxon>Eukaryota</taxon>
        <taxon>Metamonada</taxon>
        <taxon>Preaxostyla</taxon>
        <taxon>Oxymonadida</taxon>
        <taxon>Blattamonas</taxon>
    </lineage>
</organism>
<comment type="caution">
    <text evidence="3">The sequence shown here is derived from an EMBL/GenBank/DDBJ whole genome shotgun (WGS) entry which is preliminary data.</text>
</comment>
<keyword evidence="1" id="KW-0175">Coiled coil</keyword>
<feature type="region of interest" description="Disordered" evidence="2">
    <location>
        <begin position="491"/>
        <end position="520"/>
    </location>
</feature>
<feature type="region of interest" description="Disordered" evidence="2">
    <location>
        <begin position="574"/>
        <end position="595"/>
    </location>
</feature>
<feature type="region of interest" description="Disordered" evidence="2">
    <location>
        <begin position="2278"/>
        <end position="2307"/>
    </location>
</feature>
<feature type="compositionally biased region" description="Basic and acidic residues" evidence="2">
    <location>
        <begin position="759"/>
        <end position="771"/>
    </location>
</feature>
<feature type="coiled-coil region" evidence="1">
    <location>
        <begin position="42"/>
        <end position="69"/>
    </location>
</feature>
<keyword evidence="4" id="KW-1185">Reference proteome</keyword>
<feature type="region of interest" description="Disordered" evidence="2">
    <location>
        <begin position="709"/>
        <end position="737"/>
    </location>
</feature>
<dbReference type="Proteomes" id="UP001281761">
    <property type="component" value="Unassembled WGS sequence"/>
</dbReference>
<feature type="compositionally biased region" description="Polar residues" evidence="2">
    <location>
        <begin position="2288"/>
        <end position="2305"/>
    </location>
</feature>
<gene>
    <name evidence="3" type="ORF">BLNAU_17591</name>
</gene>
<feature type="region of interest" description="Disordered" evidence="2">
    <location>
        <begin position="181"/>
        <end position="229"/>
    </location>
</feature>
<protein>
    <submittedName>
        <fullName evidence="3">Uncharacterized protein</fullName>
    </submittedName>
</protein>
<name>A0ABQ9X730_9EUKA</name>
<accession>A0ABQ9X730</accession>
<evidence type="ECO:0000256" key="1">
    <source>
        <dbReference type="SAM" id="Coils"/>
    </source>
</evidence>
<feature type="compositionally biased region" description="Low complexity" evidence="2">
    <location>
        <begin position="2278"/>
        <end position="2287"/>
    </location>
</feature>
<proteinExistence type="predicted"/>
<evidence type="ECO:0000313" key="3">
    <source>
        <dbReference type="EMBL" id="KAK2947505.1"/>
    </source>
</evidence>
<feature type="compositionally biased region" description="Basic residues" evidence="2">
    <location>
        <begin position="197"/>
        <end position="223"/>
    </location>
</feature>